<proteinExistence type="predicted"/>
<protein>
    <submittedName>
        <fullName evidence="2">Uncharacterized protein</fullName>
    </submittedName>
</protein>
<reference evidence="2 3" key="1">
    <citation type="submission" date="2020-04" db="EMBL/GenBank/DDBJ databases">
        <title>MicrobeNet Type strains.</title>
        <authorList>
            <person name="Nicholson A.C."/>
        </authorList>
    </citation>
    <scope>NUCLEOTIDE SEQUENCE [LARGE SCALE GENOMIC DNA]</scope>
    <source>
        <strain evidence="2 3">DSM 44113</strain>
    </source>
</reference>
<evidence type="ECO:0000313" key="3">
    <source>
        <dbReference type="Proteomes" id="UP000582646"/>
    </source>
</evidence>
<name>A0A846X0J7_9ACTN</name>
<feature type="compositionally biased region" description="Basic and acidic residues" evidence="1">
    <location>
        <begin position="88"/>
        <end position="102"/>
    </location>
</feature>
<dbReference type="AlphaFoldDB" id="A0A846X0J7"/>
<dbReference type="Proteomes" id="UP000582646">
    <property type="component" value="Unassembled WGS sequence"/>
</dbReference>
<evidence type="ECO:0000256" key="1">
    <source>
        <dbReference type="SAM" id="MobiDB-lite"/>
    </source>
</evidence>
<dbReference type="RefSeq" id="WP_168546077.1">
    <property type="nucleotide sequence ID" value="NZ_JAAXOQ010000014.1"/>
</dbReference>
<evidence type="ECO:0000313" key="2">
    <source>
        <dbReference type="EMBL" id="NKY19067.1"/>
    </source>
</evidence>
<keyword evidence="3" id="KW-1185">Reference proteome</keyword>
<organism evidence="2 3">
    <name type="scientific">Tsukamurella spumae</name>
    <dbReference type="NCBI Taxonomy" id="44753"/>
    <lineage>
        <taxon>Bacteria</taxon>
        <taxon>Bacillati</taxon>
        <taxon>Actinomycetota</taxon>
        <taxon>Actinomycetes</taxon>
        <taxon>Mycobacteriales</taxon>
        <taxon>Tsukamurellaceae</taxon>
        <taxon>Tsukamurella</taxon>
    </lineage>
</organism>
<gene>
    <name evidence="2" type="ORF">HF999_11885</name>
</gene>
<dbReference type="EMBL" id="JAAXOQ010000014">
    <property type="protein sequence ID" value="NKY19067.1"/>
    <property type="molecule type" value="Genomic_DNA"/>
</dbReference>
<comment type="caution">
    <text evidence="2">The sequence shown here is derived from an EMBL/GenBank/DDBJ whole genome shotgun (WGS) entry which is preliminary data.</text>
</comment>
<accession>A0A846X0J7</accession>
<feature type="region of interest" description="Disordered" evidence="1">
    <location>
        <begin position="51"/>
        <end position="109"/>
    </location>
</feature>
<sequence>MGKIERRKDAAQEAVESTAIRVGRIATIITTAVADVAREIGDAVSDALEMRQAAKAAAADEARQAGRTRQAGEAPQADEARPAPTGRPEAERPETGPQEPDRPSSTSTP</sequence>